<evidence type="ECO:0000256" key="17">
    <source>
        <dbReference type="SAM" id="Coils"/>
    </source>
</evidence>
<dbReference type="FunFam" id="3.30.40.10:FF:000041">
    <property type="entry name" value="E3 ubiquitin-protein ligase SINAT3"/>
    <property type="match status" value="1"/>
</dbReference>
<keyword evidence="14" id="KW-0539">Nucleus</keyword>
<dbReference type="CDD" id="cd16751">
    <property type="entry name" value="RING-HC_SIAH1"/>
    <property type="match status" value="1"/>
</dbReference>
<evidence type="ECO:0000259" key="18">
    <source>
        <dbReference type="PROSITE" id="PS50089"/>
    </source>
</evidence>
<keyword evidence="20" id="KW-0436">Ligase</keyword>
<dbReference type="GO" id="GO:0016874">
    <property type="term" value="F:ligase activity"/>
    <property type="evidence" value="ECO:0007669"/>
    <property type="project" value="UniProtKB-KW"/>
</dbReference>
<evidence type="ECO:0000256" key="2">
    <source>
        <dbReference type="ARBA" id="ARBA00004123"/>
    </source>
</evidence>
<comment type="similarity">
    <text evidence="5 16">Belongs to the SINA (Seven in absentia) family.</text>
</comment>
<evidence type="ECO:0000256" key="13">
    <source>
        <dbReference type="ARBA" id="ARBA00022833"/>
    </source>
</evidence>
<evidence type="ECO:0000256" key="4">
    <source>
        <dbReference type="ARBA" id="ARBA00004906"/>
    </source>
</evidence>
<dbReference type="EMBL" id="JAATIS010000485">
    <property type="protein sequence ID" value="KAG2468284.1"/>
    <property type="molecule type" value="Genomic_DNA"/>
</dbReference>
<dbReference type="InterPro" id="IPR008974">
    <property type="entry name" value="TRAF-like"/>
</dbReference>
<dbReference type="InterPro" id="IPR004162">
    <property type="entry name" value="SINA-like_animal"/>
</dbReference>
<dbReference type="PROSITE" id="PS51419">
    <property type="entry name" value="RAB"/>
    <property type="match status" value="1"/>
</dbReference>
<dbReference type="Gene3D" id="3.40.50.300">
    <property type="entry name" value="P-loop containing nucleotide triphosphate hydrolases"/>
    <property type="match status" value="1"/>
</dbReference>
<accession>A0A8X8BVC7</accession>
<evidence type="ECO:0000256" key="7">
    <source>
        <dbReference type="ARBA" id="ARBA00022490"/>
    </source>
</evidence>
<dbReference type="InterPro" id="IPR013083">
    <property type="entry name" value="Znf_RING/FYVE/PHD"/>
</dbReference>
<dbReference type="EC" id="2.3.2.27" evidence="16"/>
<proteinExistence type="inferred from homology"/>
<comment type="function">
    <text evidence="16">E3 ubiquitin-protein ligase that mediates ubiquitination and subsequent proteasomal degradation of target proteins. E3 ubiquitin ligases accept ubiquitin from an E2 ubiquitin-conjugating enzyme in the form of a thioester and then directly transfers the ubiquitin to targeted substrates.</text>
</comment>
<dbReference type="GO" id="GO:0043161">
    <property type="term" value="P:proteasome-mediated ubiquitin-dependent protein catabolic process"/>
    <property type="evidence" value="ECO:0007669"/>
    <property type="project" value="TreeGrafter"/>
</dbReference>
<dbReference type="GO" id="GO:0061630">
    <property type="term" value="F:ubiquitin protein ligase activity"/>
    <property type="evidence" value="ECO:0007669"/>
    <property type="project" value="UniProtKB-EC"/>
</dbReference>
<organism evidence="20 21">
    <name type="scientific">Polypterus senegalus</name>
    <name type="common">Senegal bichir</name>
    <dbReference type="NCBI Taxonomy" id="55291"/>
    <lineage>
        <taxon>Eukaryota</taxon>
        <taxon>Metazoa</taxon>
        <taxon>Chordata</taxon>
        <taxon>Craniata</taxon>
        <taxon>Vertebrata</taxon>
        <taxon>Euteleostomi</taxon>
        <taxon>Actinopterygii</taxon>
        <taxon>Polypteriformes</taxon>
        <taxon>Polypteridae</taxon>
        <taxon>Polypterus</taxon>
    </lineage>
</organism>
<dbReference type="InterPro" id="IPR001841">
    <property type="entry name" value="Znf_RING"/>
</dbReference>
<dbReference type="GO" id="GO:0005737">
    <property type="term" value="C:cytoplasm"/>
    <property type="evidence" value="ECO:0007669"/>
    <property type="project" value="UniProtKB-SubCell"/>
</dbReference>
<dbReference type="Gene3D" id="3.30.40.10">
    <property type="entry name" value="Zinc/RING finger domain, C3HC4 (zinc finger)"/>
    <property type="match status" value="2"/>
</dbReference>
<dbReference type="InterPro" id="IPR013010">
    <property type="entry name" value="Znf_SIAH"/>
</dbReference>
<keyword evidence="9 16" id="KW-0479">Metal-binding</keyword>
<keyword evidence="17" id="KW-0175">Coiled coil</keyword>
<evidence type="ECO:0000256" key="15">
    <source>
        <dbReference type="PROSITE-ProRule" id="PRU00455"/>
    </source>
</evidence>
<dbReference type="PROSITE" id="PS50089">
    <property type="entry name" value="ZF_RING_2"/>
    <property type="match status" value="1"/>
</dbReference>
<gene>
    <name evidence="20" type="primary">Siah1_0</name>
    <name evidence="20" type="ORF">GTO96_0015749</name>
</gene>
<comment type="domain">
    <text evidence="16">The RING-type zinc finger domain is essential for ubiquitin ligase activity.</text>
</comment>
<dbReference type="SUPFAM" id="SSF52540">
    <property type="entry name" value="P-loop containing nucleoside triphosphate hydrolases"/>
    <property type="match status" value="1"/>
</dbReference>
<evidence type="ECO:0000256" key="5">
    <source>
        <dbReference type="ARBA" id="ARBA00009119"/>
    </source>
</evidence>
<dbReference type="SUPFAM" id="SSF57850">
    <property type="entry name" value="RING/U-box"/>
    <property type="match status" value="1"/>
</dbReference>
<comment type="domain">
    <text evidence="16">The SBD domain (substrate-binding domain) mediates the interaction with substrate proteins. It is related to the TRAF family.</text>
</comment>
<dbReference type="PROSITE" id="PS51421">
    <property type="entry name" value="RAS"/>
    <property type="match status" value="1"/>
</dbReference>
<keyword evidence="6" id="KW-0217">Developmental protein</keyword>
<dbReference type="GO" id="GO:0031624">
    <property type="term" value="F:ubiquitin conjugating enzyme binding"/>
    <property type="evidence" value="ECO:0007669"/>
    <property type="project" value="TreeGrafter"/>
</dbReference>
<name>A0A8X8BVC7_POLSE</name>
<evidence type="ECO:0000256" key="8">
    <source>
        <dbReference type="ARBA" id="ARBA00022679"/>
    </source>
</evidence>
<dbReference type="GO" id="GO:0008270">
    <property type="term" value="F:zinc ion binding"/>
    <property type="evidence" value="ECO:0007669"/>
    <property type="project" value="UniProtKB-KW"/>
</dbReference>
<dbReference type="GO" id="GO:0005525">
    <property type="term" value="F:GTP binding"/>
    <property type="evidence" value="ECO:0007669"/>
    <property type="project" value="InterPro"/>
</dbReference>
<keyword evidence="13 16" id="KW-0862">Zinc</keyword>
<dbReference type="Pfam" id="PF03145">
    <property type="entry name" value="Sina_TRAF"/>
    <property type="match status" value="1"/>
</dbReference>
<dbReference type="GO" id="GO:0030154">
    <property type="term" value="P:cell differentiation"/>
    <property type="evidence" value="ECO:0007669"/>
    <property type="project" value="UniProtKB-ARBA"/>
</dbReference>
<dbReference type="PANTHER" id="PTHR45877:SF7">
    <property type="entry name" value="E3 UBIQUITIN-PROTEIN LIGASE SIAH1"/>
    <property type="match status" value="1"/>
</dbReference>
<dbReference type="InterPro" id="IPR027417">
    <property type="entry name" value="P-loop_NTPase"/>
</dbReference>
<comment type="catalytic activity">
    <reaction evidence="1 16">
        <text>S-ubiquitinyl-[E2 ubiquitin-conjugating enzyme]-L-cysteine + [acceptor protein]-L-lysine = [E2 ubiquitin-conjugating enzyme]-L-cysteine + N(6)-ubiquitinyl-[acceptor protein]-L-lysine.</text>
        <dbReference type="EC" id="2.3.2.27"/>
    </reaction>
</comment>
<evidence type="ECO:0000313" key="20">
    <source>
        <dbReference type="EMBL" id="KAG2468284.1"/>
    </source>
</evidence>
<dbReference type="GO" id="GO:0003924">
    <property type="term" value="F:GTPase activity"/>
    <property type="evidence" value="ECO:0007669"/>
    <property type="project" value="InterPro"/>
</dbReference>
<dbReference type="Pfam" id="PF00071">
    <property type="entry name" value="Ras"/>
    <property type="match status" value="1"/>
</dbReference>
<comment type="subcellular location">
    <subcellularLocation>
        <location evidence="3">Cytoplasm</location>
    </subcellularLocation>
    <subcellularLocation>
        <location evidence="2">Nucleus</location>
    </subcellularLocation>
</comment>
<keyword evidence="7" id="KW-0963">Cytoplasm</keyword>
<keyword evidence="12 16" id="KW-0833">Ubl conjugation pathway</keyword>
<feature type="domain" description="RING-type" evidence="18">
    <location>
        <begin position="370"/>
        <end position="405"/>
    </location>
</feature>
<evidence type="ECO:0000313" key="21">
    <source>
        <dbReference type="Proteomes" id="UP000886611"/>
    </source>
</evidence>
<dbReference type="AlphaFoldDB" id="A0A8X8BVC7"/>
<feature type="coiled-coil region" evidence="17">
    <location>
        <begin position="193"/>
        <end position="283"/>
    </location>
</feature>
<reference evidence="20 21" key="1">
    <citation type="journal article" date="2021" name="Cell">
        <title>Tracing the genetic footprints of vertebrate landing in non-teleost ray-finned fishes.</title>
        <authorList>
            <person name="Bi X."/>
            <person name="Wang K."/>
            <person name="Yang L."/>
            <person name="Pan H."/>
            <person name="Jiang H."/>
            <person name="Wei Q."/>
            <person name="Fang M."/>
            <person name="Yu H."/>
            <person name="Zhu C."/>
            <person name="Cai Y."/>
            <person name="He Y."/>
            <person name="Gan X."/>
            <person name="Zeng H."/>
            <person name="Yu D."/>
            <person name="Zhu Y."/>
            <person name="Jiang H."/>
            <person name="Qiu Q."/>
            <person name="Yang H."/>
            <person name="Zhang Y.E."/>
            <person name="Wang W."/>
            <person name="Zhu M."/>
            <person name="He S."/>
            <person name="Zhang G."/>
        </authorList>
    </citation>
    <scope>NUCLEOTIDE SEQUENCE [LARGE SCALE GENOMIC DNA]</scope>
    <source>
        <strain evidence="20">Bchr_013</strain>
    </source>
</reference>
<dbReference type="CDD" id="cd03829">
    <property type="entry name" value="Sina"/>
    <property type="match status" value="1"/>
</dbReference>
<evidence type="ECO:0000256" key="10">
    <source>
        <dbReference type="ARBA" id="ARBA00022741"/>
    </source>
</evidence>
<dbReference type="InterPro" id="IPR018121">
    <property type="entry name" value="7-in-absentia-prot_TRAF-dom"/>
</dbReference>
<evidence type="ECO:0000256" key="6">
    <source>
        <dbReference type="ARBA" id="ARBA00022473"/>
    </source>
</evidence>
<feature type="non-terminal residue" evidence="20">
    <location>
        <position position="620"/>
    </location>
</feature>
<evidence type="ECO:0000256" key="11">
    <source>
        <dbReference type="ARBA" id="ARBA00022771"/>
    </source>
</evidence>
<dbReference type="GO" id="GO:0005634">
    <property type="term" value="C:nucleus"/>
    <property type="evidence" value="ECO:0007669"/>
    <property type="project" value="UniProtKB-SubCell"/>
</dbReference>
<dbReference type="FunFam" id="3.30.40.10:FF:000063">
    <property type="entry name" value="E3 ubiquitin-protein ligase"/>
    <property type="match status" value="1"/>
</dbReference>
<evidence type="ECO:0000256" key="3">
    <source>
        <dbReference type="ARBA" id="ARBA00004496"/>
    </source>
</evidence>
<evidence type="ECO:0000256" key="12">
    <source>
        <dbReference type="ARBA" id="ARBA00022786"/>
    </source>
</evidence>
<dbReference type="FunFam" id="2.60.210.10:FF:000002">
    <property type="entry name" value="E3 ubiquitin-protein ligase"/>
    <property type="match status" value="1"/>
</dbReference>
<dbReference type="Pfam" id="PF21362">
    <property type="entry name" value="Sina_RING"/>
    <property type="match status" value="1"/>
</dbReference>
<feature type="domain" description="SIAH-type" evidence="19">
    <location>
        <begin position="422"/>
        <end position="482"/>
    </location>
</feature>
<dbReference type="Gene3D" id="2.60.210.10">
    <property type="entry name" value="Apoptosis, Tumor Necrosis Factor Receptor Associated Protein 2, Chain A"/>
    <property type="match status" value="1"/>
</dbReference>
<feature type="non-terminal residue" evidence="20">
    <location>
        <position position="1"/>
    </location>
</feature>
<evidence type="ECO:0000256" key="16">
    <source>
        <dbReference type="RuleBase" id="RU201113"/>
    </source>
</evidence>
<comment type="pathway">
    <text evidence="4 16">Protein modification; protein ubiquitination.</text>
</comment>
<keyword evidence="8" id="KW-0808">Transferase</keyword>
<protein>
    <recommendedName>
        <fullName evidence="16">E3 ubiquitin-protein ligase</fullName>
        <ecNumber evidence="16">2.3.2.27</ecNumber>
    </recommendedName>
</protein>
<comment type="caution">
    <text evidence="20">The sequence shown here is derived from an EMBL/GenBank/DDBJ whole genome shotgun (WGS) entry which is preliminary data.</text>
</comment>
<dbReference type="PROSITE" id="PS51081">
    <property type="entry name" value="ZF_SIAH"/>
    <property type="match status" value="1"/>
</dbReference>
<feature type="coiled-coil region" evidence="17">
    <location>
        <begin position="94"/>
        <end position="121"/>
    </location>
</feature>
<keyword evidence="21" id="KW-1185">Reference proteome</keyword>
<dbReference type="PANTHER" id="PTHR45877">
    <property type="entry name" value="E3 UBIQUITIN-PROTEIN LIGASE SIAH2"/>
    <property type="match status" value="1"/>
</dbReference>
<dbReference type="SUPFAM" id="SSF49599">
    <property type="entry name" value="TRAF domain-like"/>
    <property type="match status" value="1"/>
</dbReference>
<evidence type="ECO:0000256" key="1">
    <source>
        <dbReference type="ARBA" id="ARBA00000900"/>
    </source>
</evidence>
<keyword evidence="10" id="KW-0547">Nucleotide-binding</keyword>
<dbReference type="InterPro" id="IPR001806">
    <property type="entry name" value="Small_GTPase"/>
</dbReference>
<evidence type="ECO:0000256" key="9">
    <source>
        <dbReference type="ARBA" id="ARBA00022723"/>
    </source>
</evidence>
<keyword evidence="11 15" id="KW-0863">Zinc-finger</keyword>
<evidence type="ECO:0000256" key="14">
    <source>
        <dbReference type="ARBA" id="ARBA00023242"/>
    </source>
</evidence>
<dbReference type="InterPro" id="IPR049548">
    <property type="entry name" value="Sina-like_RING"/>
</dbReference>
<sequence>MILVGNKCDLEDERVVGKEQGQNLARQWNNCAFLESSAKSKINVNEQPNNNETQNKPPNDQLTCTHHAISEIKEKLHIENQPLMVRPKEETLEVQQLRQELECCRSENEVLRAKVKSLSRAVVKPEPEYTSLTSENREPDPKMQTMYQEMKAKLEVDTTEKALHGNVAQQEVATCRTESVELGVEVQWLRTEIEKRNNENVSLSSEIKEMASQLKRVQQKVDEYRLQNEKHEVEIELLQQDLMQYSNENKALWAETEQKALDIKWLCQEIAELEKENASIREEAGGIALKTKWLHNEMTYCTLDKEESPKEDEQDVNHEALKFPTLHQLKNQSGMSRHMAAALPMGTLKYIPSPKAPVATNSDLANLFECPVCFDFVLPPILQCRSGHLVCSNCRPKLTCCPTCRGPLGSIRNLAMEKVAHFVMFPCRYALLGCKVALAHSEKADHEELCEFRPYSCPCPGASCKWQGSLGDVIPHLMHKHKSITTLQAEDIVLLARDINLPGAVNWVLMQACFGFHFLLVLKKLEKFDGHQQFFAIVQLIGTRKQAKNFIYRLQLIGHCRRLTWEATPLSIHEDISVAVMNSDCLVFDMNIAQLFEDSGNLDINVTISTCHPTPSDQEG</sequence>
<evidence type="ECO:0000259" key="19">
    <source>
        <dbReference type="PROSITE" id="PS51081"/>
    </source>
</evidence>
<dbReference type="Pfam" id="PF21361">
    <property type="entry name" value="Sina_ZnF"/>
    <property type="match status" value="1"/>
</dbReference>
<dbReference type="Proteomes" id="UP000886611">
    <property type="component" value="Unassembled WGS sequence"/>
</dbReference>